<dbReference type="Proteomes" id="UP001054902">
    <property type="component" value="Unassembled WGS sequence"/>
</dbReference>
<feature type="region of interest" description="Disordered" evidence="1">
    <location>
        <begin position="32"/>
        <end position="60"/>
    </location>
</feature>
<dbReference type="EMBL" id="BLLK01000019">
    <property type="protein sequence ID" value="GFH43814.1"/>
    <property type="molecule type" value="Genomic_DNA"/>
</dbReference>
<evidence type="ECO:0000313" key="2">
    <source>
        <dbReference type="EMBL" id="GFH43814.1"/>
    </source>
</evidence>
<keyword evidence="3" id="KW-1185">Reference proteome</keyword>
<evidence type="ECO:0000256" key="1">
    <source>
        <dbReference type="SAM" id="MobiDB-lite"/>
    </source>
</evidence>
<dbReference type="AlphaFoldDB" id="A0AAD3CF93"/>
<sequence>MNIGRSRESPSESNPVSEAKAVLKAARLLRLHSISPRSSSSSSVRRTNNKKNEEECSSCSRNKIPDEAASSRYRSSSSSNKSVDSFPFSFTRIQDRNPRDDISNEINNVLRELKQIKKNIAKEIHVTRNMNNNLTTRIHSFMEACNLVLKDFDRQPEHEIDYSASYEYKQQQNIDDGKKERQKTDMNLERASSLRNKFQTRERSLSTTSCGSSVRFDLSQNEFFD</sequence>
<protein>
    <submittedName>
        <fullName evidence="2">Uncharacterized protein</fullName>
    </submittedName>
</protein>
<evidence type="ECO:0000313" key="3">
    <source>
        <dbReference type="Proteomes" id="UP001054902"/>
    </source>
</evidence>
<proteinExistence type="predicted"/>
<name>A0AAD3CF93_9STRA</name>
<feature type="region of interest" description="Disordered" evidence="1">
    <location>
        <begin position="164"/>
        <end position="207"/>
    </location>
</feature>
<organism evidence="2 3">
    <name type="scientific">Chaetoceros tenuissimus</name>
    <dbReference type="NCBI Taxonomy" id="426638"/>
    <lineage>
        <taxon>Eukaryota</taxon>
        <taxon>Sar</taxon>
        <taxon>Stramenopiles</taxon>
        <taxon>Ochrophyta</taxon>
        <taxon>Bacillariophyta</taxon>
        <taxon>Coscinodiscophyceae</taxon>
        <taxon>Chaetocerotophycidae</taxon>
        <taxon>Chaetocerotales</taxon>
        <taxon>Chaetocerotaceae</taxon>
        <taxon>Chaetoceros</taxon>
    </lineage>
</organism>
<accession>A0AAD3CF93</accession>
<gene>
    <name evidence="2" type="ORF">CTEN210_00287</name>
</gene>
<feature type="compositionally biased region" description="Low complexity" evidence="1">
    <location>
        <begin position="32"/>
        <end position="46"/>
    </location>
</feature>
<feature type="compositionally biased region" description="Basic and acidic residues" evidence="1">
    <location>
        <begin position="175"/>
        <end position="188"/>
    </location>
</feature>
<comment type="caution">
    <text evidence="2">The sequence shown here is derived from an EMBL/GenBank/DDBJ whole genome shotgun (WGS) entry which is preliminary data.</text>
</comment>
<reference evidence="2 3" key="1">
    <citation type="journal article" date="2021" name="Sci. Rep.">
        <title>The genome of the diatom Chaetoceros tenuissimus carries an ancient integrated fragment of an extant virus.</title>
        <authorList>
            <person name="Hongo Y."/>
            <person name="Kimura K."/>
            <person name="Takaki Y."/>
            <person name="Yoshida Y."/>
            <person name="Baba S."/>
            <person name="Kobayashi G."/>
            <person name="Nagasaki K."/>
            <person name="Hano T."/>
            <person name="Tomaru Y."/>
        </authorList>
    </citation>
    <scope>NUCLEOTIDE SEQUENCE [LARGE SCALE GENOMIC DNA]</scope>
    <source>
        <strain evidence="2 3">NIES-3715</strain>
    </source>
</reference>